<evidence type="ECO:0000313" key="2">
    <source>
        <dbReference type="Proteomes" id="UP000004947"/>
    </source>
</evidence>
<sequence length="175" mass="20291">MSLRKKDIQIPISQDVLKRVLPLLEDSEDVSTLLEKLLEQEIDTRLDAGLNQGSTQPEPGGFVFPEISEELPLKPQYSDLKHINRREVVGLLGSCEYLDKTSIDKIPKELQALLEYDIMSSHWYPREGWEELLNDYLDNGSHTSLDSWIEVRKKNQMEDEAAMWVELSRRSLDDY</sequence>
<dbReference type="Proteomes" id="UP000004947">
    <property type="component" value="Unassembled WGS sequence"/>
</dbReference>
<dbReference type="STRING" id="313628.LNTAR_20993"/>
<proteinExistence type="predicted"/>
<dbReference type="AlphaFoldDB" id="A6DLC1"/>
<dbReference type="EMBL" id="ABCK01000008">
    <property type="protein sequence ID" value="EDM27723.1"/>
    <property type="molecule type" value="Genomic_DNA"/>
</dbReference>
<organism evidence="1 2">
    <name type="scientific">Lentisphaera araneosa HTCC2155</name>
    <dbReference type="NCBI Taxonomy" id="313628"/>
    <lineage>
        <taxon>Bacteria</taxon>
        <taxon>Pseudomonadati</taxon>
        <taxon>Lentisphaerota</taxon>
        <taxon>Lentisphaeria</taxon>
        <taxon>Lentisphaerales</taxon>
        <taxon>Lentisphaeraceae</taxon>
        <taxon>Lentisphaera</taxon>
    </lineage>
</organism>
<evidence type="ECO:0000313" key="1">
    <source>
        <dbReference type="EMBL" id="EDM27723.1"/>
    </source>
</evidence>
<keyword evidence="2" id="KW-1185">Reference proteome</keyword>
<gene>
    <name evidence="1" type="ORF">LNTAR_20993</name>
</gene>
<reference evidence="1 2" key="1">
    <citation type="journal article" date="2010" name="J. Bacteriol.">
        <title>Genome sequence of Lentisphaera araneosa HTCC2155T, the type species of the order Lentisphaerales in the phylum Lentisphaerae.</title>
        <authorList>
            <person name="Thrash J.C."/>
            <person name="Cho J.C."/>
            <person name="Vergin K.L."/>
            <person name="Morris R.M."/>
            <person name="Giovannoni S.J."/>
        </authorList>
    </citation>
    <scope>NUCLEOTIDE SEQUENCE [LARGE SCALE GENOMIC DNA]</scope>
    <source>
        <strain evidence="1 2">HTCC2155</strain>
    </source>
</reference>
<name>A6DLC1_9BACT</name>
<accession>A6DLC1</accession>
<protein>
    <submittedName>
        <fullName evidence="1">GTP-binding protein LepA</fullName>
    </submittedName>
</protein>
<comment type="caution">
    <text evidence="1">The sequence shown here is derived from an EMBL/GenBank/DDBJ whole genome shotgun (WGS) entry which is preliminary data.</text>
</comment>